<evidence type="ECO:0000313" key="2">
    <source>
        <dbReference type="EMBL" id="MBS2546420.1"/>
    </source>
</evidence>
<dbReference type="PRINTS" id="PR00111">
    <property type="entry name" value="ABHYDROLASE"/>
</dbReference>
<dbReference type="InterPro" id="IPR029058">
    <property type="entry name" value="AB_hydrolase_fold"/>
</dbReference>
<evidence type="ECO:0000259" key="1">
    <source>
        <dbReference type="Pfam" id="PF00561"/>
    </source>
</evidence>
<dbReference type="PANTHER" id="PTHR43433:SF5">
    <property type="entry name" value="AB HYDROLASE-1 DOMAIN-CONTAINING PROTEIN"/>
    <property type="match status" value="1"/>
</dbReference>
<dbReference type="EMBL" id="JAAFYZ010000013">
    <property type="protein sequence ID" value="MBS2546420.1"/>
    <property type="molecule type" value="Genomic_DNA"/>
</dbReference>
<dbReference type="InterPro" id="IPR050471">
    <property type="entry name" value="AB_hydrolase"/>
</dbReference>
<keyword evidence="2" id="KW-0378">Hydrolase</keyword>
<feature type="domain" description="AB hydrolase-1" evidence="1">
    <location>
        <begin position="36"/>
        <end position="269"/>
    </location>
</feature>
<dbReference type="SUPFAM" id="SSF53474">
    <property type="entry name" value="alpha/beta-Hydrolases"/>
    <property type="match status" value="1"/>
</dbReference>
<comment type="caution">
    <text evidence="2">The sequence shown here is derived from an EMBL/GenBank/DDBJ whole genome shotgun (WGS) entry which is preliminary data.</text>
</comment>
<accession>A0ABS5KJY3</accession>
<dbReference type="InterPro" id="IPR000073">
    <property type="entry name" value="AB_hydrolase_1"/>
</dbReference>
<sequence length="285" mass="31142">MPTYAHDTAPTQFVEAGGIRFGYRRFGGLGGSERTPLVFFQHFMGNLDDHDPAISDAFAADREVILFNNTGVASTSGVVPETVEEMASDAAVFIEALGLTTVDLVGHSMGGLVAQQLAIQRPDLVRRVVLVGTGPRGGERIGQMSPTTAGLFAKKYPRQQDMWLPILFAPTPTSQKLGREYVDRIVARADRDAPFSEQSVLAQRTAIGAYGAAKDPAYRNLQTLTAPVLVVNGTDDIIIPTVNSYILQQFLPNAQLLLYPDANHGAHFQYPERFVKHARLFLDEQ</sequence>
<dbReference type="PANTHER" id="PTHR43433">
    <property type="entry name" value="HYDROLASE, ALPHA/BETA FOLD FAMILY PROTEIN"/>
    <property type="match status" value="1"/>
</dbReference>
<gene>
    <name evidence="2" type="ORF">KGQ19_06030</name>
</gene>
<proteinExistence type="predicted"/>
<reference evidence="2 3" key="1">
    <citation type="submission" date="2020-02" db="EMBL/GenBank/DDBJ databases">
        <title>Acidophilic actinobacteria isolated from forest soil.</title>
        <authorList>
            <person name="Golinska P."/>
        </authorList>
    </citation>
    <scope>NUCLEOTIDE SEQUENCE [LARGE SCALE GENOMIC DNA]</scope>
    <source>
        <strain evidence="2 3">NL8</strain>
    </source>
</reference>
<organism evidence="2 3">
    <name type="scientific">Catenulispora pinistramenti</name>
    <dbReference type="NCBI Taxonomy" id="2705254"/>
    <lineage>
        <taxon>Bacteria</taxon>
        <taxon>Bacillati</taxon>
        <taxon>Actinomycetota</taxon>
        <taxon>Actinomycetes</taxon>
        <taxon>Catenulisporales</taxon>
        <taxon>Catenulisporaceae</taxon>
        <taxon>Catenulispora</taxon>
    </lineage>
</organism>
<keyword evidence="3" id="KW-1185">Reference proteome</keyword>
<dbReference type="RefSeq" id="WP_212008069.1">
    <property type="nucleotide sequence ID" value="NZ_JAAFYZ010000013.1"/>
</dbReference>
<evidence type="ECO:0000313" key="3">
    <source>
        <dbReference type="Proteomes" id="UP000730482"/>
    </source>
</evidence>
<dbReference type="Gene3D" id="3.40.50.1820">
    <property type="entry name" value="alpha/beta hydrolase"/>
    <property type="match status" value="1"/>
</dbReference>
<name>A0ABS5KJY3_9ACTN</name>
<dbReference type="Pfam" id="PF00561">
    <property type="entry name" value="Abhydrolase_1"/>
    <property type="match status" value="1"/>
</dbReference>
<dbReference type="GO" id="GO:0016787">
    <property type="term" value="F:hydrolase activity"/>
    <property type="evidence" value="ECO:0007669"/>
    <property type="project" value="UniProtKB-KW"/>
</dbReference>
<protein>
    <submittedName>
        <fullName evidence="2">Alpha/beta hydrolase</fullName>
    </submittedName>
</protein>
<dbReference type="Proteomes" id="UP000730482">
    <property type="component" value="Unassembled WGS sequence"/>
</dbReference>